<accession>A0A246K0D7</accession>
<dbReference type="PANTHER" id="PTHR10443:SF12">
    <property type="entry name" value="DIPEPTIDASE"/>
    <property type="match status" value="1"/>
</dbReference>
<dbReference type="SUPFAM" id="SSF51556">
    <property type="entry name" value="Metallo-dependent hydrolases"/>
    <property type="match status" value="1"/>
</dbReference>
<dbReference type="GO" id="GO:0006508">
    <property type="term" value="P:proteolysis"/>
    <property type="evidence" value="ECO:0007669"/>
    <property type="project" value="InterPro"/>
</dbReference>
<dbReference type="Pfam" id="PF01244">
    <property type="entry name" value="Peptidase_M19"/>
    <property type="match status" value="1"/>
</dbReference>
<dbReference type="Gene3D" id="3.20.20.140">
    <property type="entry name" value="Metal-dependent hydrolases"/>
    <property type="match status" value="1"/>
</dbReference>
<protein>
    <submittedName>
        <fullName evidence="1">Membrane dipeptidase</fullName>
    </submittedName>
</protein>
<organism evidence="1 2">
    <name type="scientific">Sphingopyxis bauzanensis</name>
    <dbReference type="NCBI Taxonomy" id="651663"/>
    <lineage>
        <taxon>Bacteria</taxon>
        <taxon>Pseudomonadati</taxon>
        <taxon>Pseudomonadota</taxon>
        <taxon>Alphaproteobacteria</taxon>
        <taxon>Sphingomonadales</taxon>
        <taxon>Sphingomonadaceae</taxon>
        <taxon>Sphingopyxis</taxon>
    </lineage>
</organism>
<dbReference type="PANTHER" id="PTHR10443">
    <property type="entry name" value="MICROSOMAL DIPEPTIDASE"/>
    <property type="match status" value="1"/>
</dbReference>
<reference evidence="1 2" key="1">
    <citation type="journal article" date="2010" name="Int. J. Syst. Evol. Microbiol.">
        <title>Sphingopyxis bauzanensis sp. nov., a psychrophilic bacterium isolated from soil.</title>
        <authorList>
            <person name="Zhang D.C."/>
            <person name="Liu H.C."/>
            <person name="Xin Y.H."/>
            <person name="Zhou Y.G."/>
            <person name="Schinner F."/>
            <person name="Margesin R."/>
        </authorList>
    </citation>
    <scope>NUCLEOTIDE SEQUENCE [LARGE SCALE GENOMIC DNA]</scope>
    <source>
        <strain evidence="1 2">DSM 22271</strain>
    </source>
</reference>
<sequence>MAETTNPLPRGIPQDAMVWDNHACMPLRPGDDAFLDQLARCRDAGLTAISLNVGFGDQGIAEHVRMLGHFRSWLAARPDDYMLIGSAQDLRDAKASGRLAVHFDIEGMNALGEQASLVHLYYDLGVRWMLIAYNRNNPAGGGCLDDDGGLTAFGREVIGEMNRVGMTLCCTHTGYRTAREAIDLSADPVIFSHSNPRALWDNPRNIPDDLMRACAARGGVICPSGIGIFLGDNDNSTETFVRHILHALDVVGEDHVGIGLDYVFDPAELDEYVTANPALFPSKGQYGAGMKMIAPWRLPEICDALRDRGVSDPTLCKLLGGNLLRIADRVWR</sequence>
<dbReference type="GO" id="GO:0070573">
    <property type="term" value="F:metallodipeptidase activity"/>
    <property type="evidence" value="ECO:0007669"/>
    <property type="project" value="InterPro"/>
</dbReference>
<dbReference type="InterPro" id="IPR008257">
    <property type="entry name" value="Pept_M19"/>
</dbReference>
<evidence type="ECO:0000313" key="1">
    <source>
        <dbReference type="EMBL" id="OWQ98989.1"/>
    </source>
</evidence>
<dbReference type="OrthoDB" id="9804920at2"/>
<dbReference type="RefSeq" id="WP_088439636.1">
    <property type="nucleotide sequence ID" value="NZ_BMMC01000028.1"/>
</dbReference>
<dbReference type="PROSITE" id="PS51365">
    <property type="entry name" value="RENAL_DIPEPTIDASE_2"/>
    <property type="match status" value="1"/>
</dbReference>
<comment type="caution">
    <text evidence="1">The sequence shown here is derived from an EMBL/GenBank/DDBJ whole genome shotgun (WGS) entry which is preliminary data.</text>
</comment>
<dbReference type="InterPro" id="IPR032466">
    <property type="entry name" value="Metal_Hydrolase"/>
</dbReference>
<dbReference type="AlphaFoldDB" id="A0A246K0D7"/>
<gene>
    <name evidence="1" type="ORF">CDQ92_02090</name>
</gene>
<keyword evidence="2" id="KW-1185">Reference proteome</keyword>
<evidence type="ECO:0000313" key="2">
    <source>
        <dbReference type="Proteomes" id="UP000197361"/>
    </source>
</evidence>
<dbReference type="EMBL" id="NISK01000001">
    <property type="protein sequence ID" value="OWQ98989.1"/>
    <property type="molecule type" value="Genomic_DNA"/>
</dbReference>
<proteinExistence type="predicted"/>
<name>A0A246K0D7_9SPHN</name>
<dbReference type="Proteomes" id="UP000197361">
    <property type="component" value="Unassembled WGS sequence"/>
</dbReference>